<evidence type="ECO:0000313" key="10">
    <source>
        <dbReference type="EMBL" id="NGZ76863.1"/>
    </source>
</evidence>
<evidence type="ECO:0000256" key="5">
    <source>
        <dbReference type="ARBA" id="ARBA00023136"/>
    </source>
</evidence>
<evidence type="ECO:0000256" key="4">
    <source>
        <dbReference type="ARBA" id="ARBA00022989"/>
    </source>
</evidence>
<dbReference type="InterPro" id="IPR007168">
    <property type="entry name" value="Phageshock_PspC_N"/>
</dbReference>
<comment type="subcellular location">
    <subcellularLocation>
        <location evidence="1">Cell membrane</location>
        <topology evidence="1">Single-pass membrane protein</topology>
    </subcellularLocation>
</comment>
<evidence type="ECO:0000256" key="2">
    <source>
        <dbReference type="ARBA" id="ARBA00022475"/>
    </source>
</evidence>
<dbReference type="EMBL" id="JAAFGS010000005">
    <property type="protein sequence ID" value="NGZ76863.1"/>
    <property type="molecule type" value="Genomic_DNA"/>
</dbReference>
<evidence type="ECO:0000256" key="3">
    <source>
        <dbReference type="ARBA" id="ARBA00022692"/>
    </source>
</evidence>
<accession>A0ABX0FBD4</accession>
<evidence type="ECO:0000256" key="6">
    <source>
        <dbReference type="SAM" id="Coils"/>
    </source>
</evidence>
<keyword evidence="3 8" id="KW-0812">Transmembrane</keyword>
<evidence type="ECO:0000256" key="1">
    <source>
        <dbReference type="ARBA" id="ARBA00004162"/>
    </source>
</evidence>
<dbReference type="InterPro" id="IPR052027">
    <property type="entry name" value="PspC"/>
</dbReference>
<feature type="domain" description="Phage shock protein PspC N-terminal" evidence="9">
    <location>
        <begin position="2"/>
        <end position="60"/>
    </location>
</feature>
<comment type="caution">
    <text evidence="10">The sequence shown here is derived from an EMBL/GenBank/DDBJ whole genome shotgun (WGS) entry which is preliminary data.</text>
</comment>
<evidence type="ECO:0000256" key="7">
    <source>
        <dbReference type="SAM" id="MobiDB-lite"/>
    </source>
</evidence>
<dbReference type="PANTHER" id="PTHR33885:SF3">
    <property type="entry name" value="PHAGE SHOCK PROTEIN C"/>
    <property type="match status" value="1"/>
</dbReference>
<dbReference type="RefSeq" id="WP_166276104.1">
    <property type="nucleotide sequence ID" value="NZ_JAAFGS010000005.1"/>
</dbReference>
<reference evidence="10 11" key="1">
    <citation type="submission" date="2020-01" db="EMBL/GenBank/DDBJ databases">
        <title>Polyphasic characterisation and genomic insights into a novel alkali tolerant bacterium VR-M41.</title>
        <authorList>
            <person name="Vemuluri V.R."/>
        </authorList>
    </citation>
    <scope>NUCLEOTIDE SEQUENCE [LARGE SCALE GENOMIC DNA]</scope>
    <source>
        <strain evidence="10 11">VR-M41</strain>
    </source>
</reference>
<proteinExistence type="predicted"/>
<feature type="transmembrane region" description="Helical" evidence="8">
    <location>
        <begin position="33"/>
        <end position="57"/>
    </location>
</feature>
<name>A0ABX0FBD4_9BACL</name>
<keyword evidence="4 8" id="KW-1133">Transmembrane helix</keyword>
<keyword evidence="6" id="KW-0175">Coiled coil</keyword>
<evidence type="ECO:0000256" key="8">
    <source>
        <dbReference type="SAM" id="Phobius"/>
    </source>
</evidence>
<keyword evidence="5 8" id="KW-0472">Membrane</keyword>
<keyword evidence="2" id="KW-1003">Cell membrane</keyword>
<evidence type="ECO:0000259" key="9">
    <source>
        <dbReference type="Pfam" id="PF04024"/>
    </source>
</evidence>
<organism evidence="10 11">
    <name type="scientific">Saccharibacillus alkalitolerans</name>
    <dbReference type="NCBI Taxonomy" id="2705290"/>
    <lineage>
        <taxon>Bacteria</taxon>
        <taxon>Bacillati</taxon>
        <taxon>Bacillota</taxon>
        <taxon>Bacilli</taxon>
        <taxon>Bacillales</taxon>
        <taxon>Paenibacillaceae</taxon>
        <taxon>Saccharibacillus</taxon>
    </lineage>
</organism>
<feature type="region of interest" description="Disordered" evidence="7">
    <location>
        <begin position="68"/>
        <end position="142"/>
    </location>
</feature>
<gene>
    <name evidence="10" type="ORF">GYN08_16180</name>
</gene>
<feature type="compositionally biased region" description="Basic and acidic residues" evidence="7">
    <location>
        <begin position="73"/>
        <end position="138"/>
    </location>
</feature>
<keyword evidence="11" id="KW-1185">Reference proteome</keyword>
<dbReference type="PANTHER" id="PTHR33885">
    <property type="entry name" value="PHAGE SHOCK PROTEIN C"/>
    <property type="match status" value="1"/>
</dbReference>
<evidence type="ECO:0000313" key="11">
    <source>
        <dbReference type="Proteomes" id="UP000800303"/>
    </source>
</evidence>
<feature type="coiled-coil region" evidence="6">
    <location>
        <begin position="144"/>
        <end position="174"/>
    </location>
</feature>
<sequence>MQRLYRSTQDRMLTGLCGGLAREFGVNPTLLRILFLVAIPLTSGAMLPIYFIASLVIPKEPGPPYYPYGPDAYGRDPYARDPYRPDNAYDREPYDSRFRGPHDPRSPRPLGPEREFERPFPPRRPEPARAELKKRDVPDSGLDAMMEDVEKKALKKELEELKQKLAKYENVNEKGDL</sequence>
<protein>
    <submittedName>
        <fullName evidence="10">PspC domain-containing protein</fullName>
    </submittedName>
</protein>
<dbReference type="Proteomes" id="UP000800303">
    <property type="component" value="Unassembled WGS sequence"/>
</dbReference>
<dbReference type="Pfam" id="PF04024">
    <property type="entry name" value="PspC"/>
    <property type="match status" value="1"/>
</dbReference>